<accession>A0A2V3ZXF3</accession>
<reference evidence="2 3" key="1">
    <citation type="submission" date="2018-05" db="EMBL/GenBank/DDBJ databases">
        <title>Marinifilum breve JC075T sp. nov., a marine bacterium isolated from Yongle Blue Hole in the South China Sea.</title>
        <authorList>
            <person name="Fu T."/>
        </authorList>
    </citation>
    <scope>NUCLEOTIDE SEQUENCE [LARGE SCALE GENOMIC DNA]</scope>
    <source>
        <strain evidence="2 3">JC075</strain>
    </source>
</reference>
<proteinExistence type="predicted"/>
<feature type="signal peptide" evidence="1">
    <location>
        <begin position="1"/>
        <end position="21"/>
    </location>
</feature>
<dbReference type="RefSeq" id="WP_110360640.1">
    <property type="nucleotide sequence ID" value="NZ_QFLI01000004.1"/>
</dbReference>
<dbReference type="OrthoDB" id="1014488at2"/>
<dbReference type="SUPFAM" id="SSF56935">
    <property type="entry name" value="Porins"/>
    <property type="match status" value="1"/>
</dbReference>
<feature type="chain" id="PRO_5015901074" description="Porin" evidence="1">
    <location>
        <begin position="22"/>
        <end position="446"/>
    </location>
</feature>
<dbReference type="InterPro" id="IPR023614">
    <property type="entry name" value="Porin_dom_sf"/>
</dbReference>
<dbReference type="Gene3D" id="2.40.160.10">
    <property type="entry name" value="Porin"/>
    <property type="match status" value="1"/>
</dbReference>
<dbReference type="AlphaFoldDB" id="A0A2V3ZXF3"/>
<protein>
    <recommendedName>
        <fullName evidence="4">Porin</fullName>
    </recommendedName>
</protein>
<dbReference type="InterPro" id="IPR010870">
    <property type="entry name" value="Porin_O/P"/>
</dbReference>
<dbReference type="Proteomes" id="UP000248079">
    <property type="component" value="Unassembled WGS sequence"/>
</dbReference>
<dbReference type="Pfam" id="PF07396">
    <property type="entry name" value="Porin_O_P"/>
    <property type="match status" value="1"/>
</dbReference>
<evidence type="ECO:0000256" key="1">
    <source>
        <dbReference type="SAM" id="SignalP"/>
    </source>
</evidence>
<comment type="caution">
    <text evidence="2">The sequence shown here is derived from an EMBL/GenBank/DDBJ whole genome shotgun (WGS) entry which is preliminary data.</text>
</comment>
<keyword evidence="3" id="KW-1185">Reference proteome</keyword>
<evidence type="ECO:0000313" key="3">
    <source>
        <dbReference type="Proteomes" id="UP000248079"/>
    </source>
</evidence>
<evidence type="ECO:0008006" key="4">
    <source>
        <dbReference type="Google" id="ProtNLM"/>
    </source>
</evidence>
<keyword evidence="1" id="KW-0732">Signal</keyword>
<sequence>MFKKLYIAALLTGVLASGANAQENKISVDNPNGGIKLTSADKEYQVSINGRIYMDGVHYFDDVTDLSSDVSIDDIRFGTSVRWGKWSAKINVGFGNDEVKIKDAFLRYHHKKNSTFTVGNFFEPFGIEAAESSKNLRFIGASNTTQAMGIGRGVGLGYTYYTQKFYGSTGIFAGTVDNNNKGDQGFSTTSKVAYTPIQNEDFVFQVGGSFTYRKPEANGFNESFNDDDYNRVVEFAAGPEHKFLNATMNGAQSDMRFNFQTLALKGPFMLQAEYTQAKVTRDDDYVSKLMKDGPLYYVTYAWPVKPQDYPDWYGELRDIETKAYYVQAGFLLGDNYKYNSSTAYIKRPKAGAFEFLVRYDHTDLNDIDGTYFNGAYGPADLNAALGGAGNMSIQGGKADTYSLAVNYYLSSNVMFRLNYDYMDVDNQKHPLDKNIGVLKGRIQVNF</sequence>
<name>A0A2V3ZXF3_9BACT</name>
<organism evidence="2 3">
    <name type="scientific">Marinifilum breve</name>
    <dbReference type="NCBI Taxonomy" id="2184082"/>
    <lineage>
        <taxon>Bacteria</taxon>
        <taxon>Pseudomonadati</taxon>
        <taxon>Bacteroidota</taxon>
        <taxon>Bacteroidia</taxon>
        <taxon>Marinilabiliales</taxon>
        <taxon>Marinifilaceae</taxon>
    </lineage>
</organism>
<evidence type="ECO:0000313" key="2">
    <source>
        <dbReference type="EMBL" id="PXY01006.1"/>
    </source>
</evidence>
<gene>
    <name evidence="2" type="ORF">DF185_10125</name>
</gene>
<dbReference type="EMBL" id="QFLI01000004">
    <property type="protein sequence ID" value="PXY01006.1"/>
    <property type="molecule type" value="Genomic_DNA"/>
</dbReference>